<feature type="non-terminal residue" evidence="1">
    <location>
        <position position="51"/>
    </location>
</feature>
<dbReference type="Gene3D" id="3.40.50.720">
    <property type="entry name" value="NAD(P)-binding Rossmann-like Domain"/>
    <property type="match status" value="1"/>
</dbReference>
<accession>A0A382TK71</accession>
<proteinExistence type="predicted"/>
<feature type="non-terminal residue" evidence="1">
    <location>
        <position position="1"/>
    </location>
</feature>
<protein>
    <submittedName>
        <fullName evidence="1">Uncharacterized protein</fullName>
    </submittedName>
</protein>
<sequence length="51" mass="5592">MLLAKPRVTFDIVDLLDQSAVLKLGSRFDAIFHLAAVVGVAHVIDRPYSVL</sequence>
<reference evidence="1" key="1">
    <citation type="submission" date="2018-05" db="EMBL/GenBank/DDBJ databases">
        <authorList>
            <person name="Lanie J.A."/>
            <person name="Ng W.-L."/>
            <person name="Kazmierczak K.M."/>
            <person name="Andrzejewski T.M."/>
            <person name="Davidsen T.M."/>
            <person name="Wayne K.J."/>
            <person name="Tettelin H."/>
            <person name="Glass J.I."/>
            <person name="Rusch D."/>
            <person name="Podicherti R."/>
            <person name="Tsui H.-C.T."/>
            <person name="Winkler M.E."/>
        </authorList>
    </citation>
    <scope>NUCLEOTIDE SEQUENCE</scope>
</reference>
<dbReference type="AlphaFoldDB" id="A0A382TK71"/>
<dbReference type="InterPro" id="IPR036291">
    <property type="entry name" value="NAD(P)-bd_dom_sf"/>
</dbReference>
<gene>
    <name evidence="1" type="ORF">METZ01_LOCUS374751</name>
</gene>
<dbReference type="SUPFAM" id="SSF51735">
    <property type="entry name" value="NAD(P)-binding Rossmann-fold domains"/>
    <property type="match status" value="1"/>
</dbReference>
<organism evidence="1">
    <name type="scientific">marine metagenome</name>
    <dbReference type="NCBI Taxonomy" id="408172"/>
    <lineage>
        <taxon>unclassified sequences</taxon>
        <taxon>metagenomes</taxon>
        <taxon>ecological metagenomes</taxon>
    </lineage>
</organism>
<evidence type="ECO:0000313" key="1">
    <source>
        <dbReference type="EMBL" id="SVD21897.1"/>
    </source>
</evidence>
<dbReference type="EMBL" id="UINC01136872">
    <property type="protein sequence ID" value="SVD21897.1"/>
    <property type="molecule type" value="Genomic_DNA"/>
</dbReference>
<name>A0A382TK71_9ZZZZ</name>